<feature type="transmembrane region" description="Helical" evidence="6">
    <location>
        <begin position="189"/>
        <end position="209"/>
    </location>
</feature>
<feature type="transmembrane region" description="Helical" evidence="6">
    <location>
        <begin position="404"/>
        <end position="423"/>
    </location>
</feature>
<keyword evidence="2" id="KW-1003">Cell membrane</keyword>
<evidence type="ECO:0000256" key="2">
    <source>
        <dbReference type="ARBA" id="ARBA00022475"/>
    </source>
</evidence>
<feature type="transmembrane region" description="Helical" evidence="6">
    <location>
        <begin position="113"/>
        <end position="138"/>
    </location>
</feature>
<feature type="transmembrane region" description="Helical" evidence="6">
    <location>
        <begin position="373"/>
        <end position="398"/>
    </location>
</feature>
<accession>A0ABW0MH43</accession>
<dbReference type="RefSeq" id="WP_379000284.1">
    <property type="nucleotide sequence ID" value="NZ_JBHSMT010000030.1"/>
</dbReference>
<dbReference type="InterPro" id="IPR036259">
    <property type="entry name" value="MFS_trans_sf"/>
</dbReference>
<protein>
    <submittedName>
        <fullName evidence="7">MFS transporter</fullName>
    </submittedName>
</protein>
<feature type="transmembrane region" description="Helical" evidence="6">
    <location>
        <begin position="53"/>
        <end position="78"/>
    </location>
</feature>
<dbReference type="SUPFAM" id="SSF103473">
    <property type="entry name" value="MFS general substrate transporter"/>
    <property type="match status" value="1"/>
</dbReference>
<comment type="subcellular location">
    <subcellularLocation>
        <location evidence="1">Cell membrane</location>
        <topology evidence="1">Multi-pass membrane protein</topology>
    </subcellularLocation>
</comment>
<dbReference type="CDD" id="cd06173">
    <property type="entry name" value="MFS_MefA_like"/>
    <property type="match status" value="1"/>
</dbReference>
<organism evidence="7 8">
    <name type="scientific">Paraherbaspirillum soli</name>
    <dbReference type="NCBI Taxonomy" id="631222"/>
    <lineage>
        <taxon>Bacteria</taxon>
        <taxon>Pseudomonadati</taxon>
        <taxon>Pseudomonadota</taxon>
        <taxon>Betaproteobacteria</taxon>
        <taxon>Burkholderiales</taxon>
        <taxon>Oxalobacteraceae</taxon>
        <taxon>Paraherbaspirillum</taxon>
    </lineage>
</organism>
<keyword evidence="5 6" id="KW-0472">Membrane</keyword>
<feature type="transmembrane region" description="Helical" evidence="6">
    <location>
        <begin position="249"/>
        <end position="270"/>
    </location>
</feature>
<evidence type="ECO:0000313" key="8">
    <source>
        <dbReference type="Proteomes" id="UP001596045"/>
    </source>
</evidence>
<feature type="transmembrane region" description="Helical" evidence="6">
    <location>
        <begin position="339"/>
        <end position="361"/>
    </location>
</feature>
<dbReference type="Gene3D" id="1.20.1250.20">
    <property type="entry name" value="MFS general substrate transporter like domains"/>
    <property type="match status" value="1"/>
</dbReference>
<evidence type="ECO:0000256" key="1">
    <source>
        <dbReference type="ARBA" id="ARBA00004651"/>
    </source>
</evidence>
<sequence>MQNLQQPPAEGKFTLLRDRRFLWLMCAWFSAVMGQQIALITMPWLVLQLGGDGFALGMVITAMELPRAVFIIIGGALVDRHSPRLVLKWSLFICAALVIAVGLAVLSGNLQLWMLYLFAVAIGVINAFTGPSAAALLPETVAAERLQSANAFFMGINQFSLFIGPTLAGLLIVLPGLQANSSPASNTAHGLGLAFILSAACFVTAGFALTRMASGSAGKTARHPSTSNILHSITQGARWAWSDVTLRSLFLYWAAIAFLTAGPIQVGLPLLVKEQMHLGANYFGILISSQGAGSLAGMALLGLLPRWALGRLGVMVFCADGIMGLIIINLGMVHHFTTGAILMFSIGLFSGLVQVRLIVWIQSRIPAHMRGRVMSFLMFMMAVVTPLSTSLVGFLIVYASTRNLYLGAGVLLIAIALFALSSANLRNIKAVENTTSAEEPA</sequence>
<dbReference type="PANTHER" id="PTHR23513:SF6">
    <property type="entry name" value="MAJOR FACILITATOR SUPERFAMILY ASSOCIATED DOMAIN-CONTAINING PROTEIN"/>
    <property type="match status" value="1"/>
</dbReference>
<gene>
    <name evidence="7" type="ORF">ACFPM8_20020</name>
</gene>
<dbReference type="EMBL" id="JBHSMT010000030">
    <property type="protein sequence ID" value="MFC5476256.1"/>
    <property type="molecule type" value="Genomic_DNA"/>
</dbReference>
<keyword evidence="4 6" id="KW-1133">Transmembrane helix</keyword>
<feature type="transmembrane region" description="Helical" evidence="6">
    <location>
        <begin position="159"/>
        <end position="177"/>
    </location>
</feature>
<feature type="transmembrane region" description="Helical" evidence="6">
    <location>
        <begin position="282"/>
        <end position="305"/>
    </location>
</feature>
<evidence type="ECO:0000256" key="5">
    <source>
        <dbReference type="ARBA" id="ARBA00023136"/>
    </source>
</evidence>
<reference evidence="8" key="1">
    <citation type="journal article" date="2019" name="Int. J. Syst. Evol. Microbiol.">
        <title>The Global Catalogue of Microorganisms (GCM) 10K type strain sequencing project: providing services to taxonomists for standard genome sequencing and annotation.</title>
        <authorList>
            <consortium name="The Broad Institute Genomics Platform"/>
            <consortium name="The Broad Institute Genome Sequencing Center for Infectious Disease"/>
            <person name="Wu L."/>
            <person name="Ma J."/>
        </authorList>
    </citation>
    <scope>NUCLEOTIDE SEQUENCE [LARGE SCALE GENOMIC DNA]</scope>
    <source>
        <strain evidence="8">JCM 17066</strain>
    </source>
</reference>
<evidence type="ECO:0000313" key="7">
    <source>
        <dbReference type="EMBL" id="MFC5476256.1"/>
    </source>
</evidence>
<keyword evidence="3 6" id="KW-0812">Transmembrane</keyword>
<dbReference type="PANTHER" id="PTHR23513">
    <property type="entry name" value="INTEGRAL MEMBRANE EFFLUX PROTEIN-RELATED"/>
    <property type="match status" value="1"/>
</dbReference>
<dbReference type="Proteomes" id="UP001596045">
    <property type="component" value="Unassembled WGS sequence"/>
</dbReference>
<comment type="caution">
    <text evidence="7">The sequence shown here is derived from an EMBL/GenBank/DDBJ whole genome shotgun (WGS) entry which is preliminary data.</text>
</comment>
<evidence type="ECO:0000256" key="4">
    <source>
        <dbReference type="ARBA" id="ARBA00022989"/>
    </source>
</evidence>
<evidence type="ECO:0000256" key="3">
    <source>
        <dbReference type="ARBA" id="ARBA00022692"/>
    </source>
</evidence>
<evidence type="ECO:0000256" key="6">
    <source>
        <dbReference type="SAM" id="Phobius"/>
    </source>
</evidence>
<feature type="transmembrane region" description="Helical" evidence="6">
    <location>
        <begin position="312"/>
        <end position="333"/>
    </location>
</feature>
<feature type="transmembrane region" description="Helical" evidence="6">
    <location>
        <begin position="21"/>
        <end position="47"/>
    </location>
</feature>
<feature type="transmembrane region" description="Helical" evidence="6">
    <location>
        <begin position="85"/>
        <end position="107"/>
    </location>
</feature>
<dbReference type="Pfam" id="PF07690">
    <property type="entry name" value="MFS_1"/>
    <property type="match status" value="1"/>
</dbReference>
<proteinExistence type="predicted"/>
<keyword evidence="8" id="KW-1185">Reference proteome</keyword>
<name>A0ABW0MH43_9BURK</name>
<dbReference type="InterPro" id="IPR011701">
    <property type="entry name" value="MFS"/>
</dbReference>